<evidence type="ECO:0000256" key="1">
    <source>
        <dbReference type="SAM" id="MobiDB-lite"/>
    </source>
</evidence>
<dbReference type="Gene3D" id="3.40.190.10">
    <property type="entry name" value="Periplasmic binding protein-like II"/>
    <property type="match status" value="1"/>
</dbReference>
<evidence type="ECO:0000313" key="4">
    <source>
        <dbReference type="EMBL" id="OEU10223.1"/>
    </source>
</evidence>
<feature type="region of interest" description="Disordered" evidence="1">
    <location>
        <begin position="792"/>
        <end position="811"/>
    </location>
</feature>
<organism evidence="4 5">
    <name type="scientific">Fragilariopsis cylindrus CCMP1102</name>
    <dbReference type="NCBI Taxonomy" id="635003"/>
    <lineage>
        <taxon>Eukaryota</taxon>
        <taxon>Sar</taxon>
        <taxon>Stramenopiles</taxon>
        <taxon>Ochrophyta</taxon>
        <taxon>Bacillariophyta</taxon>
        <taxon>Bacillariophyceae</taxon>
        <taxon>Bacillariophycidae</taxon>
        <taxon>Bacillariales</taxon>
        <taxon>Bacillariaceae</taxon>
        <taxon>Fragilariopsis</taxon>
    </lineage>
</organism>
<evidence type="ECO:0000313" key="5">
    <source>
        <dbReference type="Proteomes" id="UP000095751"/>
    </source>
</evidence>
<dbReference type="Gene3D" id="1.10.287.70">
    <property type="match status" value="1"/>
</dbReference>
<keyword evidence="2" id="KW-0472">Membrane</keyword>
<feature type="transmembrane region" description="Helical" evidence="2">
    <location>
        <begin position="312"/>
        <end position="333"/>
    </location>
</feature>
<dbReference type="EMBL" id="KV784373">
    <property type="protein sequence ID" value="OEU10223.1"/>
    <property type="molecule type" value="Genomic_DNA"/>
</dbReference>
<reference evidence="4 5" key="1">
    <citation type="submission" date="2016-09" db="EMBL/GenBank/DDBJ databases">
        <title>Extensive genetic diversity and differential bi-allelic expression allows diatom success in the polar Southern Ocean.</title>
        <authorList>
            <consortium name="DOE Joint Genome Institute"/>
            <person name="Mock T."/>
            <person name="Otillar R.P."/>
            <person name="Strauss J."/>
            <person name="Dupont C."/>
            <person name="Frickenhaus S."/>
            <person name="Maumus F."/>
            <person name="Mcmullan M."/>
            <person name="Sanges R."/>
            <person name="Schmutz J."/>
            <person name="Toseland A."/>
            <person name="Valas R."/>
            <person name="Veluchamy A."/>
            <person name="Ward B.J."/>
            <person name="Allen A."/>
            <person name="Barry K."/>
            <person name="Falciatore A."/>
            <person name="Ferrante M."/>
            <person name="Fortunato A.E."/>
            <person name="Gloeckner G."/>
            <person name="Gruber A."/>
            <person name="Hipkin R."/>
            <person name="Janech M."/>
            <person name="Kroth P."/>
            <person name="Leese F."/>
            <person name="Lindquist E."/>
            <person name="Lyon B.R."/>
            <person name="Martin J."/>
            <person name="Mayer C."/>
            <person name="Parker M."/>
            <person name="Quesneville H."/>
            <person name="Raymond J."/>
            <person name="Uhlig C."/>
            <person name="Valentin K.U."/>
            <person name="Worden A.Z."/>
            <person name="Armbrust E.V."/>
            <person name="Bowler C."/>
            <person name="Green B."/>
            <person name="Moulton V."/>
            <person name="Van Oosterhout C."/>
            <person name="Grigoriev I."/>
        </authorList>
    </citation>
    <scope>NUCLEOTIDE SEQUENCE [LARGE SCALE GENOMIC DNA]</scope>
    <source>
        <strain evidence="4 5">CCMP1102</strain>
    </source>
</reference>
<feature type="signal peptide" evidence="3">
    <location>
        <begin position="1"/>
        <end position="35"/>
    </location>
</feature>
<evidence type="ECO:0000256" key="2">
    <source>
        <dbReference type="SAM" id="Phobius"/>
    </source>
</evidence>
<sequence>MRVSSSSSSSSSPVIQFLLLLLCLGASTTFLVVKAEEPDMDEVIPVPPVNETVDNTDEGVIRVPIVNATSIEGCPCIDASSIISPLTKRKCTSPNGENGVKFSIGGACLPYSFGSSQCLQHDLLHDPSCSLDNISKAPVEAFCFRPWCYVDAKACMKDSYERIYRSDYFSFDSGIDLFYSYSTCNSTADDWHIAYDEGNPTDDILNGISILANIPSYNSPMMYKKDPVSGEIITTAGDDYYDNSLPYEGRICLCPCNAVAVTVIIAVALIRRICPLMRRSLLHKQSRHLFWSFLLLPLRSLLRSHVYVDNAVAVATAAATTLIVVDVAIFAAVDVSSASAYAVAGSVAVAAAATLDLSNGDIKNITYTHRSKSSGIVHPSSSFTAAVQDVEDGLVHMAVGPFWITGQRLKMTAFTTPIIYDKTFLVIPRPGSNDKLLDQVVKVLAPFSRELWILLLFIILVAALLSVWFADRSELPDTTSDRRLSLGRMKNPLRVKRRKKVYARLALDAFLEKGTNFVSAGVDNDPAGSLPNKFLMFGFGFFILITVSAYVANLAAFLTKNVSSIQSMEGAVASGWTICAHPALKSELQVKWPNANFYFTETGKEFHGILEDYNLGRCNVMAVGWEDTSMDLAFREQICEMDLVYTDSLIIETPIAFPVRPELAPGFSYWIYQGERFHDLSIVGEQEKYTEDYGWESCNVKLSEEVDEPSDEFAKITVKMMFLPLMLFLSCSVLAVIMQILYHCQSKDGRHSLVGRGSTLDVMSIKHAEKKVRASAGVRSLETATTKRRIRIHRTTKDRASSKDEDDEDDDLTLSYDFEKSAKEYDPL</sequence>
<feature type="chain" id="PRO_5009192347" evidence="3">
    <location>
        <begin position="36"/>
        <end position="828"/>
    </location>
</feature>
<dbReference type="InParanoid" id="A0A1E7EXH8"/>
<proteinExistence type="predicted"/>
<keyword evidence="2" id="KW-1133">Transmembrane helix</keyword>
<feature type="transmembrane region" description="Helical" evidence="2">
    <location>
        <begin position="451"/>
        <end position="470"/>
    </location>
</feature>
<gene>
    <name evidence="4" type="ORF">FRACYDRAFT_247838</name>
</gene>
<dbReference type="PANTHER" id="PTHR18966">
    <property type="entry name" value="IONOTROPIC GLUTAMATE RECEPTOR"/>
    <property type="match status" value="1"/>
</dbReference>
<dbReference type="AlphaFoldDB" id="A0A1E7EXH8"/>
<feature type="transmembrane region" description="Helical" evidence="2">
    <location>
        <begin position="722"/>
        <end position="742"/>
    </location>
</feature>
<keyword evidence="2" id="KW-0812">Transmembrane</keyword>
<dbReference type="KEGG" id="fcy:FRACYDRAFT_247838"/>
<dbReference type="OrthoDB" id="203830at2759"/>
<keyword evidence="3" id="KW-0732">Signal</keyword>
<evidence type="ECO:0000256" key="3">
    <source>
        <dbReference type="SAM" id="SignalP"/>
    </source>
</evidence>
<dbReference type="SUPFAM" id="SSF53850">
    <property type="entry name" value="Periplasmic binding protein-like II"/>
    <property type="match status" value="1"/>
</dbReference>
<keyword evidence="5" id="KW-1185">Reference proteome</keyword>
<feature type="transmembrane region" description="Helical" evidence="2">
    <location>
        <begin position="534"/>
        <end position="558"/>
    </location>
</feature>
<dbReference type="Proteomes" id="UP000095751">
    <property type="component" value="Unassembled WGS sequence"/>
</dbReference>
<name>A0A1E7EXH8_9STRA</name>
<protein>
    <submittedName>
        <fullName evidence="4">Uncharacterized protein</fullName>
    </submittedName>
</protein>
<dbReference type="InterPro" id="IPR015683">
    <property type="entry name" value="Ionotropic_Glu_rcpt"/>
</dbReference>
<accession>A0A1E7EXH8</accession>